<dbReference type="InterPro" id="IPR043519">
    <property type="entry name" value="NT_sf"/>
</dbReference>
<evidence type="ECO:0000313" key="2">
    <source>
        <dbReference type="Proteomes" id="UP000605805"/>
    </source>
</evidence>
<evidence type="ECO:0008006" key="3">
    <source>
        <dbReference type="Google" id="ProtNLM"/>
    </source>
</evidence>
<sequence length="332" mass="37744">MEYAVLDHFGIVDRELRLYIAVGANHPPNGFIAYLKYVPTDKQTIWRSRAGIYYDRVLRFYSVKSVWSASRTMALGFDDVTMSSIPIVPRDRVWFVVDPREKAYELLHHCSDSLECTAAELVADIVMKCNVDIGCVGVTGSIMFGIHNVKYSDIDIVIYGRRCVEQVITTLMRSELIERIDDDRMNRIVENLVKTHGISKDLAKAVYSIPRRGLYRGYEVTLVYTHDEPVPMERGVRAQRCAHVVIAKEPGDVGTVMYPAYFKARLLSVDGVDVEEEVEVLAYESVFSIPMFFGGTFAIRALLQELESGKLRLVIGVRECDSYLKWIGSYLK</sequence>
<protein>
    <recommendedName>
        <fullName evidence="3">Polymerase nucleotidyl transferase domain-containing protein</fullName>
    </recommendedName>
</protein>
<dbReference type="EMBL" id="DQTV01000124">
    <property type="protein sequence ID" value="HIP57639.1"/>
    <property type="molecule type" value="Genomic_DNA"/>
</dbReference>
<accession>A0A833DV87</accession>
<gene>
    <name evidence="1" type="ORF">EYH02_06230</name>
</gene>
<reference evidence="1" key="1">
    <citation type="journal article" date="2020" name="ISME J.">
        <title>Gammaproteobacteria mediating utilization of methyl-, sulfur- and petroleum organic compounds in deep ocean hydrothermal plumes.</title>
        <authorList>
            <person name="Zhou Z."/>
            <person name="Liu Y."/>
            <person name="Pan J."/>
            <person name="Cron B.R."/>
            <person name="Toner B.M."/>
            <person name="Anantharaman K."/>
            <person name="Breier J.A."/>
            <person name="Dick G.J."/>
            <person name="Li M."/>
        </authorList>
    </citation>
    <scope>NUCLEOTIDE SEQUENCE</scope>
    <source>
        <strain evidence="1">SZUA-1435</strain>
    </source>
</reference>
<dbReference type="AlphaFoldDB" id="A0A833DV87"/>
<organism evidence="1 2">
    <name type="scientific">Ignisphaera aggregans</name>
    <dbReference type="NCBI Taxonomy" id="334771"/>
    <lineage>
        <taxon>Archaea</taxon>
        <taxon>Thermoproteota</taxon>
        <taxon>Thermoprotei</taxon>
        <taxon>Desulfurococcales</taxon>
        <taxon>Desulfurococcaceae</taxon>
        <taxon>Ignisphaera</taxon>
    </lineage>
</organism>
<dbReference type="Proteomes" id="UP000605805">
    <property type="component" value="Unassembled WGS sequence"/>
</dbReference>
<dbReference type="SUPFAM" id="SSF81301">
    <property type="entry name" value="Nucleotidyltransferase"/>
    <property type="match status" value="1"/>
</dbReference>
<proteinExistence type="predicted"/>
<name>A0A833DV87_9CREN</name>
<comment type="caution">
    <text evidence="1">The sequence shown here is derived from an EMBL/GenBank/DDBJ whole genome shotgun (WGS) entry which is preliminary data.</text>
</comment>
<evidence type="ECO:0000313" key="1">
    <source>
        <dbReference type="EMBL" id="HIP57639.1"/>
    </source>
</evidence>